<dbReference type="InterPro" id="IPR050814">
    <property type="entry name" value="Myo-inositol_Transporter"/>
</dbReference>
<evidence type="ECO:0000256" key="10">
    <source>
        <dbReference type="SAM" id="Phobius"/>
    </source>
</evidence>
<dbReference type="PRINTS" id="PR00171">
    <property type="entry name" value="SUGRTRNSPORT"/>
</dbReference>
<feature type="transmembrane region" description="Helical" evidence="10">
    <location>
        <begin position="423"/>
        <end position="445"/>
    </location>
</feature>
<evidence type="ECO:0000256" key="2">
    <source>
        <dbReference type="ARBA" id="ARBA00010992"/>
    </source>
</evidence>
<comment type="subcellular location">
    <subcellularLocation>
        <location evidence="1">Membrane</location>
        <topology evidence="1">Multi-pass membrane protein</topology>
    </subcellularLocation>
</comment>
<feature type="transmembrane region" description="Helical" evidence="10">
    <location>
        <begin position="156"/>
        <end position="176"/>
    </location>
</feature>
<comment type="caution">
    <text evidence="12">The sequence shown here is derived from an EMBL/GenBank/DDBJ whole genome shotgun (WGS) entry which is preliminary data.</text>
</comment>
<dbReference type="InterPro" id="IPR036259">
    <property type="entry name" value="MFS_trans_sf"/>
</dbReference>
<feature type="region of interest" description="Disordered" evidence="9">
    <location>
        <begin position="1"/>
        <end position="29"/>
    </location>
</feature>
<dbReference type="GO" id="GO:0015791">
    <property type="term" value="P:polyol transmembrane transport"/>
    <property type="evidence" value="ECO:0007669"/>
    <property type="project" value="UniProtKB-ARBA"/>
</dbReference>
<feature type="domain" description="Major facilitator superfamily (MFS) profile" evidence="11">
    <location>
        <begin position="111"/>
        <end position="545"/>
    </location>
</feature>
<comment type="similarity">
    <text evidence="2 8">Belongs to the major facilitator superfamily. Sugar transporter (TC 2.A.1.1) family.</text>
</comment>
<evidence type="ECO:0000256" key="5">
    <source>
        <dbReference type="ARBA" id="ARBA00022989"/>
    </source>
</evidence>
<dbReference type="GO" id="GO:0015798">
    <property type="term" value="P:myo-inositol transport"/>
    <property type="evidence" value="ECO:0007669"/>
    <property type="project" value="UniProtKB-ARBA"/>
</dbReference>
<evidence type="ECO:0000256" key="1">
    <source>
        <dbReference type="ARBA" id="ARBA00004141"/>
    </source>
</evidence>
<dbReference type="Gene3D" id="1.20.1250.20">
    <property type="entry name" value="MFS general substrate transporter like domains"/>
    <property type="match status" value="1"/>
</dbReference>
<evidence type="ECO:0000256" key="3">
    <source>
        <dbReference type="ARBA" id="ARBA00022448"/>
    </source>
</evidence>
<sequence length="602" mass="66795">MSDVKLAAAEKHLTSHSENATPPNNPHHHSAVKVVENPLQLVSRVAVVRDVEAFVEEKGLSEHKALFERAALVARDPTGFENIPELTQEEQTVLAHERDHKWSNTFQLYYAVTICALGAATQGWDQTGSNGANLSFPAEFGINAPLGSPNGLRDEWIVGAVNAVIFLSAGAVGCWISDPLNHWFGRRGEIFITSAILIATPIASGFTHSWQALFAVRFIMGIGVGAKNATVPIFSAEMAPARIRGALVMGWQLWVCFGIFLGFAANVIVKDTGRIAWRLQLGSAFIPALPLFLGIWFAPESPRWLMKHGNYPKAFRSYLRLRKHEIIAARDLYYSHVLYMEEIREAKGANYFTRLWDCFRIPRIRRANLAGSTIMLAQQISTVFVEGGASADNALYASLGFGAINFVFAIPAIWLIDSFGRRSLLLSTFPFMAVFVLAAGLAFLIPTEGSVKTGIIALFVYLFTVAYSVGEGPVCFMYSAEIFPNVQREQGMAFTVAINNFFAGVLSLTFPPMRRAMGPTGAFGFYAGLNLIAFLMIFLWCPETKQLTLEELDQVFSIPTKVYMKHETTKWLPYFIKRYVFLRRSTQPPVPILAKAEAFVDH</sequence>
<dbReference type="InterPro" id="IPR020846">
    <property type="entry name" value="MFS_dom"/>
</dbReference>
<protein>
    <recommendedName>
        <fullName evidence="11">Major facilitator superfamily (MFS) profile domain-containing protein</fullName>
    </recommendedName>
</protein>
<dbReference type="Pfam" id="PF00083">
    <property type="entry name" value="Sugar_tr"/>
    <property type="match status" value="1"/>
</dbReference>
<dbReference type="GO" id="GO:0022857">
    <property type="term" value="F:transmembrane transporter activity"/>
    <property type="evidence" value="ECO:0007669"/>
    <property type="project" value="InterPro"/>
</dbReference>
<keyword evidence="4 10" id="KW-0812">Transmembrane</keyword>
<dbReference type="RefSeq" id="XP_066804398.1">
    <property type="nucleotide sequence ID" value="XM_066945709.1"/>
</dbReference>
<keyword evidence="5 10" id="KW-1133">Transmembrane helix</keyword>
<proteinExistence type="inferred from homology"/>
<accession>A0AAW0Z1X5</accession>
<dbReference type="GeneID" id="92179854"/>
<gene>
    <name evidence="12" type="ORF">IAR55_002596</name>
</gene>
<feature type="transmembrane region" description="Helical" evidence="10">
    <location>
        <begin position="395"/>
        <end position="416"/>
    </location>
</feature>
<dbReference type="PROSITE" id="PS50850">
    <property type="entry name" value="MFS"/>
    <property type="match status" value="1"/>
</dbReference>
<keyword evidence="3 8" id="KW-0813">Transport</keyword>
<evidence type="ECO:0000256" key="7">
    <source>
        <dbReference type="ARBA" id="ARBA00049119"/>
    </source>
</evidence>
<feature type="transmembrane region" description="Helical" evidence="10">
    <location>
        <begin position="522"/>
        <end position="541"/>
    </location>
</feature>
<feature type="transmembrane region" description="Helical" evidence="10">
    <location>
        <begin position="275"/>
        <end position="298"/>
    </location>
</feature>
<dbReference type="InterPro" id="IPR005829">
    <property type="entry name" value="Sugar_transporter_CS"/>
</dbReference>
<keyword evidence="6 10" id="KW-0472">Membrane</keyword>
<evidence type="ECO:0000256" key="4">
    <source>
        <dbReference type="ARBA" id="ARBA00022692"/>
    </source>
</evidence>
<feature type="transmembrane region" description="Helical" evidence="10">
    <location>
        <begin position="188"/>
        <end position="206"/>
    </location>
</feature>
<comment type="catalytic activity">
    <reaction evidence="7">
        <text>myo-inositol(out) + H(+)(out) = myo-inositol(in) + H(+)(in)</text>
        <dbReference type="Rhea" id="RHEA:60364"/>
        <dbReference type="ChEBI" id="CHEBI:15378"/>
        <dbReference type="ChEBI" id="CHEBI:17268"/>
    </reaction>
</comment>
<dbReference type="FunFam" id="1.20.1250.20:FF:000474">
    <property type="entry name" value="Sugar transporter, putative"/>
    <property type="match status" value="1"/>
</dbReference>
<evidence type="ECO:0000259" key="11">
    <source>
        <dbReference type="PROSITE" id="PS50850"/>
    </source>
</evidence>
<dbReference type="SUPFAM" id="SSF103473">
    <property type="entry name" value="MFS general substrate transporter"/>
    <property type="match status" value="1"/>
</dbReference>
<feature type="transmembrane region" description="Helical" evidence="10">
    <location>
        <begin position="491"/>
        <end position="510"/>
    </location>
</feature>
<dbReference type="PROSITE" id="PS00216">
    <property type="entry name" value="SUGAR_TRANSPORT_1"/>
    <property type="match status" value="1"/>
</dbReference>
<dbReference type="PANTHER" id="PTHR48020:SF13">
    <property type="entry name" value="MAJOR FACILITATOR SUPERFAMILY (MFS) PROFILE DOMAIN-CONTAINING PROTEIN"/>
    <property type="match status" value="1"/>
</dbReference>
<feature type="transmembrane region" description="Helical" evidence="10">
    <location>
        <begin position="451"/>
        <end position="470"/>
    </location>
</feature>
<dbReference type="NCBIfam" id="TIGR00879">
    <property type="entry name" value="SP"/>
    <property type="match status" value="1"/>
</dbReference>
<dbReference type="InterPro" id="IPR003663">
    <property type="entry name" value="Sugar/inositol_transpt"/>
</dbReference>
<dbReference type="PANTHER" id="PTHR48020">
    <property type="entry name" value="PROTON MYO-INOSITOL COTRANSPORTER"/>
    <property type="match status" value="1"/>
</dbReference>
<dbReference type="PROSITE" id="PS00217">
    <property type="entry name" value="SUGAR_TRANSPORT_2"/>
    <property type="match status" value="1"/>
</dbReference>
<feature type="transmembrane region" description="Helical" evidence="10">
    <location>
        <begin position="108"/>
        <end position="124"/>
    </location>
</feature>
<dbReference type="KEGG" id="kne:92179854"/>
<reference evidence="12 13" key="1">
    <citation type="journal article" date="2024" name="bioRxiv">
        <title>Comparative genomics of Cryptococcus and Kwoniella reveals pathogenesis evolution and contrasting karyotype dynamics via intercentromeric recombination or chromosome fusion.</title>
        <authorList>
            <person name="Coelho M.A."/>
            <person name="David-Palma M."/>
            <person name="Shea T."/>
            <person name="Bowers K."/>
            <person name="McGinley-Smith S."/>
            <person name="Mohammad A.W."/>
            <person name="Gnirke A."/>
            <person name="Yurkov A.M."/>
            <person name="Nowrousian M."/>
            <person name="Sun S."/>
            <person name="Cuomo C.A."/>
            <person name="Heitman J."/>
        </authorList>
    </citation>
    <scope>NUCLEOTIDE SEQUENCE [LARGE SCALE GENOMIC DNA]</scope>
    <source>
        <strain evidence="12 13">CBS 13917</strain>
    </source>
</reference>
<dbReference type="GO" id="GO:0016020">
    <property type="term" value="C:membrane"/>
    <property type="evidence" value="ECO:0007669"/>
    <property type="project" value="UniProtKB-SubCell"/>
</dbReference>
<dbReference type="AlphaFoldDB" id="A0AAW0Z1X5"/>
<evidence type="ECO:0000256" key="6">
    <source>
        <dbReference type="ARBA" id="ARBA00023136"/>
    </source>
</evidence>
<name>A0AAW0Z1X5_9TREE</name>
<evidence type="ECO:0000256" key="9">
    <source>
        <dbReference type="SAM" id="MobiDB-lite"/>
    </source>
</evidence>
<feature type="transmembrane region" description="Helical" evidence="10">
    <location>
        <begin position="246"/>
        <end position="269"/>
    </location>
</feature>
<dbReference type="InterPro" id="IPR005828">
    <property type="entry name" value="MFS_sugar_transport-like"/>
</dbReference>
<evidence type="ECO:0000256" key="8">
    <source>
        <dbReference type="RuleBase" id="RU003346"/>
    </source>
</evidence>
<evidence type="ECO:0000313" key="13">
    <source>
        <dbReference type="Proteomes" id="UP001388673"/>
    </source>
</evidence>
<organism evidence="12 13">
    <name type="scientific">Kwoniella newhampshirensis</name>
    <dbReference type="NCBI Taxonomy" id="1651941"/>
    <lineage>
        <taxon>Eukaryota</taxon>
        <taxon>Fungi</taxon>
        <taxon>Dikarya</taxon>
        <taxon>Basidiomycota</taxon>
        <taxon>Agaricomycotina</taxon>
        <taxon>Tremellomycetes</taxon>
        <taxon>Tremellales</taxon>
        <taxon>Cryptococcaceae</taxon>
        <taxon>Kwoniella</taxon>
    </lineage>
</organism>
<dbReference type="EMBL" id="JBCAWK010000004">
    <property type="protein sequence ID" value="KAK8861773.1"/>
    <property type="molecule type" value="Genomic_DNA"/>
</dbReference>
<dbReference type="Proteomes" id="UP001388673">
    <property type="component" value="Unassembled WGS sequence"/>
</dbReference>
<evidence type="ECO:0000313" key="12">
    <source>
        <dbReference type="EMBL" id="KAK8861773.1"/>
    </source>
</evidence>
<keyword evidence="13" id="KW-1185">Reference proteome</keyword>